<proteinExistence type="predicted"/>
<dbReference type="PANTHER" id="PTHR43194:SF5">
    <property type="entry name" value="PIMELOYL-[ACYL-CARRIER PROTEIN] METHYL ESTER ESTERASE"/>
    <property type="match status" value="1"/>
</dbReference>
<dbReference type="SUPFAM" id="SSF53474">
    <property type="entry name" value="alpha/beta-Hydrolases"/>
    <property type="match status" value="1"/>
</dbReference>
<dbReference type="Proteomes" id="UP001521150">
    <property type="component" value="Unassembled WGS sequence"/>
</dbReference>
<evidence type="ECO:0000313" key="2">
    <source>
        <dbReference type="EMBL" id="MCE7010846.1"/>
    </source>
</evidence>
<dbReference type="PRINTS" id="PR00111">
    <property type="entry name" value="ABHYDROLASE"/>
</dbReference>
<keyword evidence="3" id="KW-1185">Reference proteome</keyword>
<reference evidence="2 3" key="1">
    <citation type="submission" date="2021-12" db="EMBL/GenBank/DDBJ databases">
        <title>Genome sequence of Kibdelosporangium philippinense ATCC 49844.</title>
        <authorList>
            <person name="Fedorov E.A."/>
            <person name="Omeragic M."/>
            <person name="Shalygina K.F."/>
            <person name="Maclea K.S."/>
        </authorList>
    </citation>
    <scope>NUCLEOTIDE SEQUENCE [LARGE SCALE GENOMIC DNA]</scope>
    <source>
        <strain evidence="2 3">ATCC 49844</strain>
    </source>
</reference>
<dbReference type="Pfam" id="PF00561">
    <property type="entry name" value="Abhydrolase_1"/>
    <property type="match status" value="1"/>
</dbReference>
<comment type="caution">
    <text evidence="2">The sequence shown here is derived from an EMBL/GenBank/DDBJ whole genome shotgun (WGS) entry which is preliminary data.</text>
</comment>
<evidence type="ECO:0000259" key="1">
    <source>
        <dbReference type="Pfam" id="PF00561"/>
    </source>
</evidence>
<protein>
    <submittedName>
        <fullName evidence="2">Alpha/beta hydrolase</fullName>
    </submittedName>
</protein>
<dbReference type="Gene3D" id="3.40.50.1820">
    <property type="entry name" value="alpha/beta hydrolase"/>
    <property type="match status" value="1"/>
</dbReference>
<evidence type="ECO:0000313" key="3">
    <source>
        <dbReference type="Proteomes" id="UP001521150"/>
    </source>
</evidence>
<dbReference type="InterPro" id="IPR050228">
    <property type="entry name" value="Carboxylesterase_BioH"/>
</dbReference>
<gene>
    <name evidence="2" type="ORF">LWC34_49795</name>
</gene>
<name>A0ABS8ZT15_9PSEU</name>
<dbReference type="PANTHER" id="PTHR43194">
    <property type="entry name" value="HYDROLASE ALPHA/BETA FOLD FAMILY"/>
    <property type="match status" value="1"/>
</dbReference>
<keyword evidence="2" id="KW-0378">Hydrolase</keyword>
<dbReference type="InterPro" id="IPR029058">
    <property type="entry name" value="AB_hydrolase_fold"/>
</dbReference>
<dbReference type="EMBL" id="JAJVCN010000004">
    <property type="protein sequence ID" value="MCE7010846.1"/>
    <property type="molecule type" value="Genomic_DNA"/>
</dbReference>
<dbReference type="GO" id="GO:0016787">
    <property type="term" value="F:hydrolase activity"/>
    <property type="evidence" value="ECO:0007669"/>
    <property type="project" value="UniProtKB-KW"/>
</dbReference>
<sequence>MLEPLATATSWGRVHALVGGTPDRGDLVVAPGLGVSAYLRESVAHAAACGYRAWLPDPPGFGHSDNPPHRLGVRDVAEVFGQWLRHRELRDITLVGHSSGTQVAAHMAADAPELVARLVLGSPTIDPKYLPWPKAVLQWRRDGQLEPKSLVRTQVPEWRRAGPLRLLRLALSVFADDLEASVRRVTCPVTVVRGERDPLCTREWARRLSSDVVELPGLPHAFPYQAPSVWVDVMQGRTPS</sequence>
<accession>A0ABS8ZT15</accession>
<dbReference type="InterPro" id="IPR000073">
    <property type="entry name" value="AB_hydrolase_1"/>
</dbReference>
<feature type="domain" description="AB hydrolase-1" evidence="1">
    <location>
        <begin position="27"/>
        <end position="139"/>
    </location>
</feature>
<dbReference type="RefSeq" id="WP_233733103.1">
    <property type="nucleotide sequence ID" value="NZ_JAJVCN010000004.1"/>
</dbReference>
<organism evidence="2 3">
    <name type="scientific">Kibdelosporangium philippinense</name>
    <dbReference type="NCBI Taxonomy" id="211113"/>
    <lineage>
        <taxon>Bacteria</taxon>
        <taxon>Bacillati</taxon>
        <taxon>Actinomycetota</taxon>
        <taxon>Actinomycetes</taxon>
        <taxon>Pseudonocardiales</taxon>
        <taxon>Pseudonocardiaceae</taxon>
        <taxon>Kibdelosporangium</taxon>
    </lineage>
</organism>